<dbReference type="EMBL" id="BMOO01000003">
    <property type="protein sequence ID" value="GGM64415.1"/>
    <property type="molecule type" value="Genomic_DNA"/>
</dbReference>
<dbReference type="InterPro" id="IPR002831">
    <property type="entry name" value="Tscrpt_reg_TrmB_N"/>
</dbReference>
<evidence type="ECO:0000259" key="1">
    <source>
        <dbReference type="Pfam" id="PF01978"/>
    </source>
</evidence>
<gene>
    <name evidence="2" type="ORF">GCM10009017_13080</name>
    <name evidence="3" type="ORF">J2752_000433</name>
</gene>
<dbReference type="Gene3D" id="1.10.10.10">
    <property type="entry name" value="Winged helix-like DNA-binding domain superfamily/Winged helix DNA-binding domain"/>
    <property type="match status" value="1"/>
</dbReference>
<evidence type="ECO:0000313" key="4">
    <source>
        <dbReference type="Proteomes" id="UP000614609"/>
    </source>
</evidence>
<sequence length="75" mass="8588">MSTQQNPVEDLPPASKLVYLTLEDAAPATQRELAEATMLPRRTIRDALRRLRDVDVVEARPNPRDGRMRLYDVVE</sequence>
<feature type="domain" description="Transcription regulator TrmB N-terminal" evidence="1">
    <location>
        <begin position="18"/>
        <end position="72"/>
    </location>
</feature>
<dbReference type="Pfam" id="PF01978">
    <property type="entry name" value="TrmB"/>
    <property type="match status" value="1"/>
</dbReference>
<reference evidence="3" key="3">
    <citation type="submission" date="2021-03" db="EMBL/GenBank/DDBJ databases">
        <title>Genomic Encyclopedia of Type Strains, Phase IV (KMG-IV): sequencing the most valuable type-strain genomes for metagenomic binning, comparative biology and taxonomic classification.</title>
        <authorList>
            <person name="Goeker M."/>
        </authorList>
    </citation>
    <scope>NUCLEOTIDE SEQUENCE</scope>
    <source>
        <strain evidence="3">DSM 22443</strain>
    </source>
</reference>
<evidence type="ECO:0000313" key="3">
    <source>
        <dbReference type="EMBL" id="MBP1953552.1"/>
    </source>
</evidence>
<dbReference type="AlphaFoldDB" id="A0A830FYV2"/>
<name>A0A830FYV2_9EURY</name>
<dbReference type="RefSeq" id="WP_188871134.1">
    <property type="nucleotide sequence ID" value="NZ_BMOO01000003.1"/>
</dbReference>
<dbReference type="InterPro" id="IPR036390">
    <property type="entry name" value="WH_DNA-bd_sf"/>
</dbReference>
<dbReference type="GO" id="GO:0003677">
    <property type="term" value="F:DNA binding"/>
    <property type="evidence" value="ECO:0007669"/>
    <property type="project" value="UniProtKB-KW"/>
</dbReference>
<organism evidence="2 4">
    <name type="scientific">Halarchaeum rubridurum</name>
    <dbReference type="NCBI Taxonomy" id="489911"/>
    <lineage>
        <taxon>Archaea</taxon>
        <taxon>Methanobacteriati</taxon>
        <taxon>Methanobacteriota</taxon>
        <taxon>Stenosarchaea group</taxon>
        <taxon>Halobacteria</taxon>
        <taxon>Halobacteriales</taxon>
        <taxon>Halobacteriaceae</taxon>
    </lineage>
</organism>
<protein>
    <submittedName>
        <fullName evidence="3">DNA-binding MarR family transcriptional regulator</fullName>
    </submittedName>
</protein>
<dbReference type="EMBL" id="JAGGKO010000001">
    <property type="protein sequence ID" value="MBP1953552.1"/>
    <property type="molecule type" value="Genomic_DNA"/>
</dbReference>
<reference evidence="2" key="1">
    <citation type="journal article" date="2014" name="Int. J. Syst. Evol. Microbiol.">
        <title>Complete genome sequence of Corynebacterium casei LMG S-19264T (=DSM 44701T), isolated from a smear-ripened cheese.</title>
        <authorList>
            <consortium name="US DOE Joint Genome Institute (JGI-PGF)"/>
            <person name="Walter F."/>
            <person name="Albersmeier A."/>
            <person name="Kalinowski J."/>
            <person name="Ruckert C."/>
        </authorList>
    </citation>
    <scope>NUCLEOTIDE SEQUENCE</scope>
    <source>
        <strain evidence="2">JCM 16108</strain>
    </source>
</reference>
<dbReference type="Proteomes" id="UP000614609">
    <property type="component" value="Unassembled WGS sequence"/>
</dbReference>
<comment type="caution">
    <text evidence="2">The sequence shown here is derived from an EMBL/GenBank/DDBJ whole genome shotgun (WGS) entry which is preliminary data.</text>
</comment>
<keyword evidence="3" id="KW-0238">DNA-binding</keyword>
<dbReference type="InterPro" id="IPR036388">
    <property type="entry name" value="WH-like_DNA-bd_sf"/>
</dbReference>
<dbReference type="SUPFAM" id="SSF46785">
    <property type="entry name" value="Winged helix' DNA-binding domain"/>
    <property type="match status" value="1"/>
</dbReference>
<dbReference type="Proteomes" id="UP000765891">
    <property type="component" value="Unassembled WGS sequence"/>
</dbReference>
<keyword evidence="4" id="KW-1185">Reference proteome</keyword>
<proteinExistence type="predicted"/>
<accession>A0A830FYV2</accession>
<evidence type="ECO:0000313" key="2">
    <source>
        <dbReference type="EMBL" id="GGM64415.1"/>
    </source>
</evidence>
<reference evidence="2" key="2">
    <citation type="submission" date="2020-09" db="EMBL/GenBank/DDBJ databases">
        <authorList>
            <person name="Sun Q."/>
            <person name="Ohkuma M."/>
        </authorList>
    </citation>
    <scope>NUCLEOTIDE SEQUENCE</scope>
    <source>
        <strain evidence="2">JCM 16108</strain>
    </source>
</reference>